<sequence length="290" mass="32601">MFLFLLDLNHYLGNLTFIFRFREIYLLLQVRYTVIALVGLISNEIVSGFWAVFLASSGRLPILNVFTISPKERISIQRRFDENTNLRGSYYKAPMVTPIETERGIDPSRFNGWHEIWTNSPSGLVLLAKMASMIACAILLAKMASRTGPTHQNGELVLLLGPTRHPDELGLVQLAKMTLTLGLIRLFVESDKIGAAPYDGCLRTHVEGIKPFVVRFGVKVLMTCFPARPLRSSLYVEVIRHVAADDILYGAYTCGISEDARILAKRQILGSRIRVFDTMPRDVRGAVCWV</sequence>
<dbReference type="Proteomes" id="UP000712281">
    <property type="component" value="Unassembled WGS sequence"/>
</dbReference>
<gene>
    <name evidence="1" type="ORF">F2Q68_00034650</name>
</gene>
<evidence type="ECO:0000313" key="2">
    <source>
        <dbReference type="Proteomes" id="UP000712281"/>
    </source>
</evidence>
<dbReference type="EMBL" id="QGKW02001988">
    <property type="protein sequence ID" value="KAF2552530.1"/>
    <property type="molecule type" value="Genomic_DNA"/>
</dbReference>
<accession>A0A8S9H648</accession>
<reference evidence="1" key="1">
    <citation type="submission" date="2019-12" db="EMBL/GenBank/DDBJ databases">
        <title>Genome sequencing and annotation of Brassica cretica.</title>
        <authorList>
            <person name="Studholme D.J."/>
            <person name="Sarris P.F."/>
        </authorList>
    </citation>
    <scope>NUCLEOTIDE SEQUENCE</scope>
    <source>
        <strain evidence="1">PFS-001/15</strain>
        <tissue evidence="1">Leaf</tissue>
    </source>
</reference>
<organism evidence="1 2">
    <name type="scientific">Brassica cretica</name>
    <name type="common">Mustard</name>
    <dbReference type="NCBI Taxonomy" id="69181"/>
    <lineage>
        <taxon>Eukaryota</taxon>
        <taxon>Viridiplantae</taxon>
        <taxon>Streptophyta</taxon>
        <taxon>Embryophyta</taxon>
        <taxon>Tracheophyta</taxon>
        <taxon>Spermatophyta</taxon>
        <taxon>Magnoliopsida</taxon>
        <taxon>eudicotyledons</taxon>
        <taxon>Gunneridae</taxon>
        <taxon>Pentapetalae</taxon>
        <taxon>rosids</taxon>
        <taxon>malvids</taxon>
        <taxon>Brassicales</taxon>
        <taxon>Brassicaceae</taxon>
        <taxon>Brassiceae</taxon>
        <taxon>Brassica</taxon>
    </lineage>
</organism>
<proteinExistence type="predicted"/>
<dbReference type="AlphaFoldDB" id="A0A8S9H648"/>
<protein>
    <submittedName>
        <fullName evidence="1">Uncharacterized protein</fullName>
    </submittedName>
</protein>
<evidence type="ECO:0000313" key="1">
    <source>
        <dbReference type="EMBL" id="KAF2552530.1"/>
    </source>
</evidence>
<comment type="caution">
    <text evidence="1">The sequence shown here is derived from an EMBL/GenBank/DDBJ whole genome shotgun (WGS) entry which is preliminary data.</text>
</comment>
<name>A0A8S9H648_BRACR</name>